<keyword evidence="6 10" id="KW-0863">Zinc-finger</keyword>
<dbReference type="GO" id="GO:0034657">
    <property type="term" value="C:GID complex"/>
    <property type="evidence" value="ECO:0007669"/>
    <property type="project" value="TreeGrafter"/>
</dbReference>
<dbReference type="GO" id="GO:0061630">
    <property type="term" value="F:ubiquitin protein ligase activity"/>
    <property type="evidence" value="ECO:0007669"/>
    <property type="project" value="InterPro"/>
</dbReference>
<evidence type="ECO:0000256" key="10">
    <source>
        <dbReference type="PROSITE-ProRule" id="PRU01215"/>
    </source>
</evidence>
<gene>
    <name evidence="13" type="primary">MAEA</name>
    <name evidence="13" type="ORF">Bhyg_10684</name>
</gene>
<dbReference type="GO" id="GO:0043249">
    <property type="term" value="P:erythrocyte maturation"/>
    <property type="evidence" value="ECO:0007669"/>
    <property type="project" value="UniProtKB-KW"/>
</dbReference>
<comment type="caution">
    <text evidence="13">The sequence shown here is derived from an EMBL/GenBank/DDBJ whole genome shotgun (WGS) entry which is preliminary data.</text>
</comment>
<organism evidence="13 14">
    <name type="scientific">Pseudolycoriella hygida</name>
    <dbReference type="NCBI Taxonomy" id="35572"/>
    <lineage>
        <taxon>Eukaryota</taxon>
        <taxon>Metazoa</taxon>
        <taxon>Ecdysozoa</taxon>
        <taxon>Arthropoda</taxon>
        <taxon>Hexapoda</taxon>
        <taxon>Insecta</taxon>
        <taxon>Pterygota</taxon>
        <taxon>Neoptera</taxon>
        <taxon>Endopterygota</taxon>
        <taxon>Diptera</taxon>
        <taxon>Nematocera</taxon>
        <taxon>Sciaroidea</taxon>
        <taxon>Sciaridae</taxon>
        <taxon>Pseudolycoriella</taxon>
    </lineage>
</organism>
<feature type="domain" description="CTLH" evidence="11">
    <location>
        <begin position="163"/>
        <end position="220"/>
    </location>
</feature>
<evidence type="ECO:0000256" key="8">
    <source>
        <dbReference type="ARBA" id="ARBA00023057"/>
    </source>
</evidence>
<dbReference type="GO" id="GO:0008270">
    <property type="term" value="F:zinc ion binding"/>
    <property type="evidence" value="ECO:0007669"/>
    <property type="project" value="UniProtKB-KW"/>
</dbReference>
<feature type="zinc finger region" description="RING-Gid-type" evidence="10">
    <location>
        <begin position="316"/>
        <end position="384"/>
    </location>
</feature>
<dbReference type="GO" id="GO:0005737">
    <property type="term" value="C:cytoplasm"/>
    <property type="evidence" value="ECO:0007669"/>
    <property type="project" value="UniProtKB-SubCell"/>
</dbReference>
<dbReference type="PANTHER" id="PTHR12170:SF2">
    <property type="entry name" value="E3 UBIQUITIN-PROTEIN TRANSFERASE MAEA"/>
    <property type="match status" value="1"/>
</dbReference>
<dbReference type="InterPro" id="IPR006594">
    <property type="entry name" value="LisH"/>
</dbReference>
<keyword evidence="5" id="KW-0479">Metal-binding</keyword>
<comment type="subcellular location">
    <subcellularLocation>
        <location evidence="2">Cytoplasm</location>
    </subcellularLocation>
    <subcellularLocation>
        <location evidence="1">Nucleus matrix</location>
    </subcellularLocation>
</comment>
<dbReference type="Pfam" id="PF10607">
    <property type="entry name" value="CTLH"/>
    <property type="match status" value="1"/>
</dbReference>
<dbReference type="GO" id="GO:0043161">
    <property type="term" value="P:proteasome-mediated ubiquitin-dependent protein catabolic process"/>
    <property type="evidence" value="ECO:0007669"/>
    <property type="project" value="InterPro"/>
</dbReference>
<evidence type="ECO:0000256" key="2">
    <source>
        <dbReference type="ARBA" id="ARBA00004496"/>
    </source>
</evidence>
<evidence type="ECO:0000256" key="3">
    <source>
        <dbReference type="ARBA" id="ARBA00014384"/>
    </source>
</evidence>
<evidence type="ECO:0000313" key="13">
    <source>
        <dbReference type="EMBL" id="KAJ6637953.1"/>
    </source>
</evidence>
<dbReference type="GO" id="GO:0016363">
    <property type="term" value="C:nuclear matrix"/>
    <property type="evidence" value="ECO:0007669"/>
    <property type="project" value="UniProtKB-SubCell"/>
</dbReference>
<feature type="domain" description="RING-Gid-type" evidence="12">
    <location>
        <begin position="316"/>
        <end position="384"/>
    </location>
</feature>
<dbReference type="SMART" id="SM00668">
    <property type="entry name" value="CTLH"/>
    <property type="match status" value="1"/>
</dbReference>
<dbReference type="PROSITE" id="PS50897">
    <property type="entry name" value="CTLH"/>
    <property type="match status" value="1"/>
</dbReference>
<dbReference type="PANTHER" id="PTHR12170">
    <property type="entry name" value="MACROPHAGE ERYTHROBLAST ATTACHER-RELATED"/>
    <property type="match status" value="1"/>
</dbReference>
<dbReference type="InterPro" id="IPR045098">
    <property type="entry name" value="Fyv10_fam"/>
</dbReference>
<dbReference type="InterPro" id="IPR044063">
    <property type="entry name" value="ZF_RING_GID"/>
</dbReference>
<keyword evidence="8" id="KW-0265">Erythrocyte maturation</keyword>
<dbReference type="AlphaFoldDB" id="A0A9Q0RZJ5"/>
<keyword evidence="14" id="KW-1185">Reference proteome</keyword>
<accession>A0A9Q0RZJ5</accession>
<dbReference type="PROSITE" id="PS50896">
    <property type="entry name" value="LISH"/>
    <property type="match status" value="1"/>
</dbReference>
<evidence type="ECO:0000256" key="1">
    <source>
        <dbReference type="ARBA" id="ARBA00004109"/>
    </source>
</evidence>
<reference evidence="13" key="1">
    <citation type="submission" date="2022-07" db="EMBL/GenBank/DDBJ databases">
        <authorList>
            <person name="Trinca V."/>
            <person name="Uliana J.V.C."/>
            <person name="Torres T.T."/>
            <person name="Ward R.J."/>
            <person name="Monesi N."/>
        </authorList>
    </citation>
    <scope>NUCLEOTIDE SEQUENCE</scope>
    <source>
        <strain evidence="13">HSMRA1968</strain>
        <tissue evidence="13">Whole embryos</tissue>
    </source>
</reference>
<dbReference type="EMBL" id="WJQU01000003">
    <property type="protein sequence ID" value="KAJ6637953.1"/>
    <property type="molecule type" value="Genomic_DNA"/>
</dbReference>
<evidence type="ECO:0000259" key="12">
    <source>
        <dbReference type="PROSITE" id="PS51867"/>
    </source>
</evidence>
<evidence type="ECO:0000256" key="9">
    <source>
        <dbReference type="ARBA" id="ARBA00029678"/>
    </source>
</evidence>
<keyword evidence="7" id="KW-0862">Zinc</keyword>
<evidence type="ECO:0000256" key="7">
    <source>
        <dbReference type="ARBA" id="ARBA00022833"/>
    </source>
</evidence>
<dbReference type="SMART" id="SM00757">
    <property type="entry name" value="CRA"/>
    <property type="match status" value="1"/>
</dbReference>
<evidence type="ECO:0000313" key="14">
    <source>
        <dbReference type="Proteomes" id="UP001151699"/>
    </source>
</evidence>
<dbReference type="CDD" id="cd16659">
    <property type="entry name" value="RING-Ubox_Emp"/>
    <property type="match status" value="1"/>
</dbReference>
<evidence type="ECO:0000256" key="6">
    <source>
        <dbReference type="ARBA" id="ARBA00022771"/>
    </source>
</evidence>
<sequence length="399" mass="46058">MKDFHPSEMTDIKCEYPTLKVPYEILNKKFRLTQKALDRGLSQIQCFESELQKGLDENAKAADITRLLGGVVEKLQVLKRKADESMSDELSAGLECKRRLEHLRQQYVPLPSSYEVKLAATNRWKKIRLDRMIVEHFLRLGYYESAERLATQSNIRELTNLDIFQTSREVEEDLKKRQTIKCMAWCLDNRSKLRKISSNIEFQLKVQEFIELIRADRRLDAVQHARKAFANYEKDQLKEIQKCMALLAFPTNTDIEPYKSLFDPKRWNDLVLGFRLENYRLFQLSTQSVLGVTIQAGLSALKTPQCYSECGKCVNCPVCQPNFNEIAAGLPYSHVAQSRLFCRVTGLPLNEHNLPMMLPNGQIFGQLALSQLSKDNGVIVCPKTNRIFQQPKIEKVFVM</sequence>
<evidence type="ECO:0000256" key="5">
    <source>
        <dbReference type="ARBA" id="ARBA00022723"/>
    </source>
</evidence>
<dbReference type="InterPro" id="IPR006595">
    <property type="entry name" value="CTLH_C"/>
</dbReference>
<dbReference type="InterPro" id="IPR013144">
    <property type="entry name" value="CRA_dom"/>
</dbReference>
<evidence type="ECO:0000259" key="11">
    <source>
        <dbReference type="PROSITE" id="PS50897"/>
    </source>
</evidence>
<dbReference type="OrthoDB" id="1933455at2759"/>
<proteinExistence type="predicted"/>
<dbReference type="PROSITE" id="PS51867">
    <property type="entry name" value="ZF_RING_GID"/>
    <property type="match status" value="1"/>
</dbReference>
<protein>
    <recommendedName>
        <fullName evidence="3">E3 ubiquitin-protein transferase MAEA</fullName>
    </recommendedName>
    <alternativeName>
        <fullName evidence="9">Macrophage erythroblast attacher</fullName>
    </alternativeName>
</protein>
<dbReference type="Proteomes" id="UP001151699">
    <property type="component" value="Chromosome X"/>
</dbReference>
<name>A0A9Q0RZJ5_9DIPT</name>
<keyword evidence="4" id="KW-0963">Cytoplasm</keyword>
<dbReference type="InterPro" id="IPR024964">
    <property type="entry name" value="CTLH/CRA"/>
</dbReference>
<evidence type="ECO:0000256" key="4">
    <source>
        <dbReference type="ARBA" id="ARBA00022490"/>
    </source>
</evidence>
<keyword evidence="13" id="KW-0808">Transferase</keyword>